<keyword evidence="1 6" id="KW-0597">Phosphoprotein</keyword>
<dbReference type="PROSITE" id="PS50110">
    <property type="entry name" value="RESPONSE_REGULATORY"/>
    <property type="match status" value="1"/>
</dbReference>
<evidence type="ECO:0000256" key="6">
    <source>
        <dbReference type="PROSITE-ProRule" id="PRU00169"/>
    </source>
</evidence>
<protein>
    <submittedName>
        <fullName evidence="8">Response regulator</fullName>
    </submittedName>
</protein>
<dbReference type="Proteomes" id="UP000662957">
    <property type="component" value="Chromosome"/>
</dbReference>
<evidence type="ECO:0000256" key="3">
    <source>
        <dbReference type="ARBA" id="ARBA00023015"/>
    </source>
</evidence>
<dbReference type="SUPFAM" id="SSF52172">
    <property type="entry name" value="CheY-like"/>
    <property type="match status" value="1"/>
</dbReference>
<keyword evidence="3" id="KW-0805">Transcription regulation</keyword>
<evidence type="ECO:0000256" key="2">
    <source>
        <dbReference type="ARBA" id="ARBA00023012"/>
    </source>
</evidence>
<reference evidence="8 9" key="1">
    <citation type="submission" date="2021-02" db="EMBL/GenBank/DDBJ databases">
        <title>Brevundimonas sp. CS1 genome sequence.</title>
        <authorList>
            <person name="Lee K."/>
            <person name="Choi Y.-J."/>
            <person name="Son H.-R."/>
        </authorList>
    </citation>
    <scope>NUCLEOTIDE SEQUENCE [LARGE SCALE GENOMIC DNA]</scope>
    <source>
        <strain evidence="8 9">CS1</strain>
    </source>
</reference>
<accession>A0ABX7LNT7</accession>
<dbReference type="RefSeq" id="WP_205681945.1">
    <property type="nucleotide sequence ID" value="NZ_CP070968.1"/>
</dbReference>
<evidence type="ECO:0000313" key="9">
    <source>
        <dbReference type="Proteomes" id="UP000662957"/>
    </source>
</evidence>
<evidence type="ECO:0000256" key="4">
    <source>
        <dbReference type="ARBA" id="ARBA00023125"/>
    </source>
</evidence>
<dbReference type="PANTHER" id="PTHR48111">
    <property type="entry name" value="REGULATOR OF RPOS"/>
    <property type="match status" value="1"/>
</dbReference>
<organism evidence="8 9">
    <name type="scientific">Brevundimonas fontaquae</name>
    <dbReference type="NCBI Taxonomy" id="2813778"/>
    <lineage>
        <taxon>Bacteria</taxon>
        <taxon>Pseudomonadati</taxon>
        <taxon>Pseudomonadota</taxon>
        <taxon>Alphaproteobacteria</taxon>
        <taxon>Caulobacterales</taxon>
        <taxon>Caulobacteraceae</taxon>
        <taxon>Brevundimonas</taxon>
    </lineage>
</organism>
<gene>
    <name evidence="8" type="ORF">JX001_01040</name>
</gene>
<evidence type="ECO:0000313" key="8">
    <source>
        <dbReference type="EMBL" id="QSF54452.1"/>
    </source>
</evidence>
<dbReference type="InterPro" id="IPR011006">
    <property type="entry name" value="CheY-like_superfamily"/>
</dbReference>
<keyword evidence="2" id="KW-0902">Two-component regulatory system</keyword>
<keyword evidence="4" id="KW-0238">DNA-binding</keyword>
<dbReference type="InterPro" id="IPR001789">
    <property type="entry name" value="Sig_transdc_resp-reg_receiver"/>
</dbReference>
<name>A0ABX7LNT7_9CAUL</name>
<feature type="domain" description="Response regulatory" evidence="7">
    <location>
        <begin position="5"/>
        <end position="121"/>
    </location>
</feature>
<dbReference type="SMART" id="SM00448">
    <property type="entry name" value="REC"/>
    <property type="match status" value="1"/>
</dbReference>
<dbReference type="Pfam" id="PF00072">
    <property type="entry name" value="Response_reg"/>
    <property type="match status" value="1"/>
</dbReference>
<feature type="modified residue" description="4-aspartylphosphate" evidence="6">
    <location>
        <position position="54"/>
    </location>
</feature>
<evidence type="ECO:0000256" key="5">
    <source>
        <dbReference type="ARBA" id="ARBA00023163"/>
    </source>
</evidence>
<dbReference type="PANTHER" id="PTHR48111:SF1">
    <property type="entry name" value="TWO-COMPONENT RESPONSE REGULATOR ORR33"/>
    <property type="match status" value="1"/>
</dbReference>
<dbReference type="InterPro" id="IPR039420">
    <property type="entry name" value="WalR-like"/>
</dbReference>
<dbReference type="EMBL" id="CP070968">
    <property type="protein sequence ID" value="QSF54452.1"/>
    <property type="molecule type" value="Genomic_DNA"/>
</dbReference>
<evidence type="ECO:0000259" key="7">
    <source>
        <dbReference type="PROSITE" id="PS50110"/>
    </source>
</evidence>
<dbReference type="Gene3D" id="3.40.50.2300">
    <property type="match status" value="1"/>
</dbReference>
<keyword evidence="9" id="KW-1185">Reference proteome</keyword>
<keyword evidence="5" id="KW-0804">Transcription</keyword>
<evidence type="ECO:0000256" key="1">
    <source>
        <dbReference type="ARBA" id="ARBA00022553"/>
    </source>
</evidence>
<proteinExistence type="predicted"/>
<sequence>MAAYRILIADDDAFLRELLVHKLSAAGYMVFPAEDGAAALSQVRELRPDLAILDGMMPVVDGFEVLRRLRADPATSDVPVIMLTSLRREEDIVGALKLGAADYLVKPFIPDELIARISRLLPADRSHANGDGGDSRPASGVG</sequence>